<keyword evidence="2" id="KW-1185">Reference proteome</keyword>
<organism evidence="1 2">
    <name type="scientific">Parelaphostrongylus tenuis</name>
    <name type="common">Meningeal worm</name>
    <dbReference type="NCBI Taxonomy" id="148309"/>
    <lineage>
        <taxon>Eukaryota</taxon>
        <taxon>Metazoa</taxon>
        <taxon>Ecdysozoa</taxon>
        <taxon>Nematoda</taxon>
        <taxon>Chromadorea</taxon>
        <taxon>Rhabditida</taxon>
        <taxon>Rhabditina</taxon>
        <taxon>Rhabditomorpha</taxon>
        <taxon>Strongyloidea</taxon>
        <taxon>Metastrongylidae</taxon>
        <taxon>Parelaphostrongylus</taxon>
    </lineage>
</organism>
<dbReference type="AlphaFoldDB" id="A0AAD5QVY7"/>
<proteinExistence type="predicted"/>
<evidence type="ECO:0000313" key="1">
    <source>
        <dbReference type="EMBL" id="KAJ1363447.1"/>
    </source>
</evidence>
<dbReference type="Proteomes" id="UP001196413">
    <property type="component" value="Unassembled WGS sequence"/>
</dbReference>
<name>A0AAD5QVY7_PARTN</name>
<evidence type="ECO:0000313" key="2">
    <source>
        <dbReference type="Proteomes" id="UP001196413"/>
    </source>
</evidence>
<dbReference type="EMBL" id="JAHQIW010004724">
    <property type="protein sequence ID" value="KAJ1363447.1"/>
    <property type="molecule type" value="Genomic_DNA"/>
</dbReference>
<gene>
    <name evidence="1" type="ORF">KIN20_023321</name>
</gene>
<comment type="caution">
    <text evidence="1">The sequence shown here is derived from an EMBL/GenBank/DDBJ whole genome shotgun (WGS) entry which is preliminary data.</text>
</comment>
<reference evidence="1" key="1">
    <citation type="submission" date="2021-06" db="EMBL/GenBank/DDBJ databases">
        <title>Parelaphostrongylus tenuis whole genome reference sequence.</title>
        <authorList>
            <person name="Garwood T.J."/>
            <person name="Larsen P.A."/>
            <person name="Fountain-Jones N.M."/>
            <person name="Garbe J.R."/>
            <person name="Macchietto M.G."/>
            <person name="Kania S.A."/>
            <person name="Gerhold R.W."/>
            <person name="Richards J.E."/>
            <person name="Wolf T.M."/>
        </authorList>
    </citation>
    <scope>NUCLEOTIDE SEQUENCE</scope>
    <source>
        <strain evidence="1">MNPRO001-30</strain>
        <tissue evidence="1">Meninges</tissue>
    </source>
</reference>
<accession>A0AAD5QVY7</accession>
<protein>
    <submittedName>
        <fullName evidence="1">Uncharacterized protein</fullName>
    </submittedName>
</protein>
<sequence length="147" mass="16668">MFLQRYKSSHYQVLKEYKLRSGQTDFTHLDDIQIKVLYTEIMSDASDKASDRNFPLACVDPQPAASSITAANSVIPHDNSLLSFVDASIFSKLRLPSFDGNPLDYLEFSVRFATLVDNEKQLDDTTKFSLLKSESSFFDAGTCHHFR</sequence>